<reference evidence="1" key="1">
    <citation type="submission" date="2023-10" db="EMBL/GenBank/DDBJ databases">
        <authorList>
            <person name="Chen Y."/>
            <person name="Shah S."/>
            <person name="Dougan E. K."/>
            <person name="Thang M."/>
            <person name="Chan C."/>
        </authorList>
    </citation>
    <scope>NUCLEOTIDE SEQUENCE [LARGE SCALE GENOMIC DNA]</scope>
</reference>
<protein>
    <submittedName>
        <fullName evidence="1">Uncharacterized protein</fullName>
    </submittedName>
</protein>
<dbReference type="EMBL" id="CAUYUJ010017113">
    <property type="protein sequence ID" value="CAK0871874.1"/>
    <property type="molecule type" value="Genomic_DNA"/>
</dbReference>
<dbReference type="Proteomes" id="UP001189429">
    <property type="component" value="Unassembled WGS sequence"/>
</dbReference>
<comment type="caution">
    <text evidence="1">The sequence shown here is derived from an EMBL/GenBank/DDBJ whole genome shotgun (WGS) entry which is preliminary data.</text>
</comment>
<accession>A0ABN9VFI2</accession>
<name>A0ABN9VFI2_9DINO</name>
<keyword evidence="2" id="KW-1185">Reference proteome</keyword>
<gene>
    <name evidence="1" type="ORF">PCOR1329_LOCUS57546</name>
</gene>
<evidence type="ECO:0000313" key="2">
    <source>
        <dbReference type="Proteomes" id="UP001189429"/>
    </source>
</evidence>
<evidence type="ECO:0000313" key="1">
    <source>
        <dbReference type="EMBL" id="CAK0871874.1"/>
    </source>
</evidence>
<proteinExistence type="predicted"/>
<sequence>MPAIGLDGRQVGWVVEDCEVMLAIGLDGKTFECGVAYEDVCESRAVSLLCWMALLASLVAAVFVAREVRVQCNVFCLGSERGVVFDLEGAFEGLGVACGAASVQRGVVVETVVINVVHPESVVEEQEVTPLVVAAGRVQSVDEEGHEVAGVLGDTEAGALELLPSVPPFPKLVAVQVQVGGLACEAVPVQLGVGARQVLESSFVEADCDAGGRATAAAAAWSSQCSSWGSQRSRWADTVDDADNEACEVEVGASTLGFTVEASIWDKVFLDSK</sequence>
<feature type="non-terminal residue" evidence="1">
    <location>
        <position position="273"/>
    </location>
</feature>
<organism evidence="1 2">
    <name type="scientific">Prorocentrum cordatum</name>
    <dbReference type="NCBI Taxonomy" id="2364126"/>
    <lineage>
        <taxon>Eukaryota</taxon>
        <taxon>Sar</taxon>
        <taxon>Alveolata</taxon>
        <taxon>Dinophyceae</taxon>
        <taxon>Prorocentrales</taxon>
        <taxon>Prorocentraceae</taxon>
        <taxon>Prorocentrum</taxon>
    </lineage>
</organism>